<dbReference type="Gene3D" id="1.10.8.10">
    <property type="entry name" value="DNA helicase RuvA subunit, C-terminal domain"/>
    <property type="match status" value="1"/>
</dbReference>
<feature type="domain" description="CUE" evidence="2">
    <location>
        <begin position="12"/>
        <end position="55"/>
    </location>
</feature>
<evidence type="ECO:0000313" key="4">
    <source>
        <dbReference type="Proteomes" id="UP001143981"/>
    </source>
</evidence>
<dbReference type="GO" id="GO:0005737">
    <property type="term" value="C:cytoplasm"/>
    <property type="evidence" value="ECO:0007669"/>
    <property type="project" value="TreeGrafter"/>
</dbReference>
<protein>
    <recommendedName>
        <fullName evidence="2">CUE domain-containing protein</fullName>
    </recommendedName>
</protein>
<dbReference type="AlphaFoldDB" id="A0A9W8CVE0"/>
<proteinExistence type="predicted"/>
<dbReference type="InterPro" id="IPR009060">
    <property type="entry name" value="UBA-like_sf"/>
</dbReference>
<evidence type="ECO:0000256" key="1">
    <source>
        <dbReference type="SAM" id="MobiDB-lite"/>
    </source>
</evidence>
<reference evidence="3" key="1">
    <citation type="submission" date="2022-07" db="EMBL/GenBank/DDBJ databases">
        <title>Phylogenomic reconstructions and comparative analyses of Kickxellomycotina fungi.</title>
        <authorList>
            <person name="Reynolds N.K."/>
            <person name="Stajich J.E."/>
            <person name="Barry K."/>
            <person name="Grigoriev I.V."/>
            <person name="Crous P."/>
            <person name="Smith M.E."/>
        </authorList>
    </citation>
    <scope>NUCLEOTIDE SEQUENCE</scope>
    <source>
        <strain evidence="3">BCRC 34381</strain>
    </source>
</reference>
<feature type="compositionally biased region" description="Polar residues" evidence="1">
    <location>
        <begin position="223"/>
        <end position="232"/>
    </location>
</feature>
<feature type="region of interest" description="Disordered" evidence="1">
    <location>
        <begin position="87"/>
        <end position="117"/>
    </location>
</feature>
<dbReference type="PROSITE" id="PS51140">
    <property type="entry name" value="CUE"/>
    <property type="match status" value="1"/>
</dbReference>
<keyword evidence="4" id="KW-1185">Reference proteome</keyword>
<dbReference type="Pfam" id="PF02845">
    <property type="entry name" value="CUE"/>
    <property type="match status" value="1"/>
</dbReference>
<dbReference type="InterPro" id="IPR003892">
    <property type="entry name" value="CUE"/>
</dbReference>
<sequence>MTEHQVERQEREHAEKLKSIMELFPEMSQEVVDTILFNNHGQVDTTINALLSMSDTSYKPDDADIARQEELRRDEAFARRLAENELHSLSSSDGIAGSPAHRRNHSDSNSNGRRAPAASNANVVDLLSEDANSTLAAYAPLRPLKHVPRSPNASTPISPIAPVTPETPMSPIVPVGPPALEHHGVEPHIDLDNPFDDNPLLHIPGAVSSRPVTATRGELLHGSGNQSPSHLHTNPFGLPSDGAVLPDNNPFRSRRS</sequence>
<dbReference type="EMBL" id="JANBOI010000655">
    <property type="protein sequence ID" value="KAJ1729205.1"/>
    <property type="molecule type" value="Genomic_DNA"/>
</dbReference>
<feature type="region of interest" description="Disordered" evidence="1">
    <location>
        <begin position="217"/>
        <end position="256"/>
    </location>
</feature>
<accession>A0A9W8CVE0</accession>
<name>A0A9W8CVE0_9FUNG</name>
<dbReference type="Proteomes" id="UP001143981">
    <property type="component" value="Unassembled WGS sequence"/>
</dbReference>
<dbReference type="SMART" id="SM00546">
    <property type="entry name" value="CUE"/>
    <property type="match status" value="1"/>
</dbReference>
<dbReference type="OrthoDB" id="9942608at2759"/>
<dbReference type="GO" id="GO:0031624">
    <property type="term" value="F:ubiquitin conjugating enzyme binding"/>
    <property type="evidence" value="ECO:0007669"/>
    <property type="project" value="TreeGrafter"/>
</dbReference>
<comment type="caution">
    <text evidence="3">The sequence shown here is derived from an EMBL/GenBank/DDBJ whole genome shotgun (WGS) entry which is preliminary data.</text>
</comment>
<dbReference type="PANTHER" id="PTHR16461:SF5">
    <property type="entry name" value="TOLL-INTERACTING PROTEIN"/>
    <property type="match status" value="1"/>
</dbReference>
<evidence type="ECO:0000313" key="3">
    <source>
        <dbReference type="EMBL" id="KAJ1729205.1"/>
    </source>
</evidence>
<dbReference type="GO" id="GO:0043130">
    <property type="term" value="F:ubiquitin binding"/>
    <property type="evidence" value="ECO:0007669"/>
    <property type="project" value="InterPro"/>
</dbReference>
<dbReference type="GO" id="GO:0006511">
    <property type="term" value="P:ubiquitin-dependent protein catabolic process"/>
    <property type="evidence" value="ECO:0007669"/>
    <property type="project" value="TreeGrafter"/>
</dbReference>
<dbReference type="PANTHER" id="PTHR16461">
    <property type="entry name" value="TOLL-INTERACTING PROTEIN"/>
    <property type="match status" value="1"/>
</dbReference>
<evidence type="ECO:0000259" key="2">
    <source>
        <dbReference type="PROSITE" id="PS51140"/>
    </source>
</evidence>
<organism evidence="3 4">
    <name type="scientific">Coemansia biformis</name>
    <dbReference type="NCBI Taxonomy" id="1286918"/>
    <lineage>
        <taxon>Eukaryota</taxon>
        <taxon>Fungi</taxon>
        <taxon>Fungi incertae sedis</taxon>
        <taxon>Zoopagomycota</taxon>
        <taxon>Kickxellomycotina</taxon>
        <taxon>Kickxellomycetes</taxon>
        <taxon>Kickxellales</taxon>
        <taxon>Kickxellaceae</taxon>
        <taxon>Coemansia</taxon>
    </lineage>
</organism>
<gene>
    <name evidence="3" type="ORF">LPJ61_003640</name>
</gene>
<dbReference type="SUPFAM" id="SSF46934">
    <property type="entry name" value="UBA-like"/>
    <property type="match status" value="1"/>
</dbReference>